<sequence length="88" mass="10205">MPGKNQITRRRMVHVMKRATGWQDRSNTRRRPMHISILTREVNFCLLIAGIDRRCGNRQLCPADCGFDPVYILRLQRMTAKRAATAAH</sequence>
<protein>
    <submittedName>
        <fullName evidence="1">Uncharacterized protein</fullName>
    </submittedName>
</protein>
<evidence type="ECO:0000313" key="2">
    <source>
        <dbReference type="Proteomes" id="UP000193061"/>
    </source>
</evidence>
<dbReference type="Proteomes" id="UP000193061">
    <property type="component" value="Unassembled WGS sequence"/>
</dbReference>
<dbReference type="AlphaFoldDB" id="A0A1X7A5F4"/>
<proteinExistence type="predicted"/>
<organism evidence="1 2">
    <name type="scientific">Roseovarius albus</name>
    <dbReference type="NCBI Taxonomy" id="1247867"/>
    <lineage>
        <taxon>Bacteria</taxon>
        <taxon>Pseudomonadati</taxon>
        <taxon>Pseudomonadota</taxon>
        <taxon>Alphaproteobacteria</taxon>
        <taxon>Rhodobacterales</taxon>
        <taxon>Roseobacteraceae</taxon>
        <taxon>Roseovarius</taxon>
    </lineage>
</organism>
<name>A0A1X7A5F4_9RHOB</name>
<dbReference type="EMBL" id="FWFX01000017">
    <property type="protein sequence ID" value="SLN70833.1"/>
    <property type="molecule type" value="Genomic_DNA"/>
</dbReference>
<reference evidence="1 2" key="1">
    <citation type="submission" date="2017-03" db="EMBL/GenBank/DDBJ databases">
        <authorList>
            <person name="Afonso C.L."/>
            <person name="Miller P.J."/>
            <person name="Scott M.A."/>
            <person name="Spackman E."/>
            <person name="Goraichik I."/>
            <person name="Dimitrov K.M."/>
            <person name="Suarez D.L."/>
            <person name="Swayne D.E."/>
        </authorList>
    </citation>
    <scope>NUCLEOTIDE SEQUENCE [LARGE SCALE GENOMIC DNA]</scope>
    <source>
        <strain evidence="1 2">CECT 7450</strain>
    </source>
</reference>
<gene>
    <name evidence="1" type="ORF">ROA7450_03868</name>
</gene>
<evidence type="ECO:0000313" key="1">
    <source>
        <dbReference type="EMBL" id="SLN70833.1"/>
    </source>
</evidence>
<keyword evidence="2" id="KW-1185">Reference proteome</keyword>
<accession>A0A1X7A5F4</accession>